<comment type="similarity">
    <text evidence="7">Belongs to the binding-protein-dependent transport system permease family.</text>
</comment>
<dbReference type="OrthoDB" id="2548334at2"/>
<dbReference type="Gene3D" id="1.10.3720.10">
    <property type="entry name" value="MetI-like"/>
    <property type="match status" value="1"/>
</dbReference>
<dbReference type="InterPro" id="IPR035906">
    <property type="entry name" value="MetI-like_sf"/>
</dbReference>
<evidence type="ECO:0000256" key="5">
    <source>
        <dbReference type="ARBA" id="ARBA00022989"/>
    </source>
</evidence>
<keyword evidence="5 7" id="KW-1133">Transmembrane helix</keyword>
<dbReference type="SUPFAM" id="SSF161098">
    <property type="entry name" value="MetI-like"/>
    <property type="match status" value="1"/>
</dbReference>
<dbReference type="GO" id="GO:0055085">
    <property type="term" value="P:transmembrane transport"/>
    <property type="evidence" value="ECO:0007669"/>
    <property type="project" value="InterPro"/>
</dbReference>
<organism evidence="9 10">
    <name type="scientific">Paenibacillus thalictri</name>
    <dbReference type="NCBI Taxonomy" id="2527873"/>
    <lineage>
        <taxon>Bacteria</taxon>
        <taxon>Bacillati</taxon>
        <taxon>Bacillota</taxon>
        <taxon>Bacilli</taxon>
        <taxon>Bacillales</taxon>
        <taxon>Paenibacillaceae</taxon>
        <taxon>Paenibacillus</taxon>
    </lineage>
</organism>
<evidence type="ECO:0000256" key="2">
    <source>
        <dbReference type="ARBA" id="ARBA00022448"/>
    </source>
</evidence>
<evidence type="ECO:0000256" key="6">
    <source>
        <dbReference type="ARBA" id="ARBA00023136"/>
    </source>
</evidence>
<evidence type="ECO:0000256" key="7">
    <source>
        <dbReference type="RuleBase" id="RU363032"/>
    </source>
</evidence>
<reference evidence="9 10" key="1">
    <citation type="submission" date="2019-02" db="EMBL/GenBank/DDBJ databases">
        <title>Paenibacillus sp. nov., isolated from surface-sterilized tissue of Thalictrum simplex L.</title>
        <authorList>
            <person name="Tuo L."/>
        </authorList>
    </citation>
    <scope>NUCLEOTIDE SEQUENCE [LARGE SCALE GENOMIC DNA]</scope>
    <source>
        <strain evidence="9 10">N2SHLJ1</strain>
    </source>
</reference>
<evidence type="ECO:0000256" key="1">
    <source>
        <dbReference type="ARBA" id="ARBA00004651"/>
    </source>
</evidence>
<name>A0A4Q9DKM1_9BACL</name>
<dbReference type="PANTHER" id="PTHR43744:SF9">
    <property type="entry name" value="POLYGALACTURONAN_RHAMNOGALACTURONAN TRANSPORT SYSTEM PERMEASE PROTEIN YTCP"/>
    <property type="match status" value="1"/>
</dbReference>
<dbReference type="AlphaFoldDB" id="A0A4Q9DKM1"/>
<keyword evidence="6 7" id="KW-0472">Membrane</keyword>
<proteinExistence type="inferred from homology"/>
<accession>A0A4Q9DKM1</accession>
<keyword evidence="10" id="KW-1185">Reference proteome</keyword>
<feature type="transmembrane region" description="Helical" evidence="7">
    <location>
        <begin position="79"/>
        <end position="98"/>
    </location>
</feature>
<keyword evidence="2 7" id="KW-0813">Transport</keyword>
<feature type="transmembrane region" description="Helical" evidence="7">
    <location>
        <begin position="12"/>
        <end position="35"/>
    </location>
</feature>
<comment type="caution">
    <text evidence="9">The sequence shown here is derived from an EMBL/GenBank/DDBJ whole genome shotgun (WGS) entry which is preliminary data.</text>
</comment>
<dbReference type="Pfam" id="PF00528">
    <property type="entry name" value="BPD_transp_1"/>
    <property type="match status" value="1"/>
</dbReference>
<evidence type="ECO:0000256" key="3">
    <source>
        <dbReference type="ARBA" id="ARBA00022475"/>
    </source>
</evidence>
<evidence type="ECO:0000256" key="4">
    <source>
        <dbReference type="ARBA" id="ARBA00022692"/>
    </source>
</evidence>
<evidence type="ECO:0000313" key="9">
    <source>
        <dbReference type="EMBL" id="TBL75333.1"/>
    </source>
</evidence>
<dbReference type="Proteomes" id="UP000293142">
    <property type="component" value="Unassembled WGS sequence"/>
</dbReference>
<sequence>MIERAKSGRNGADIAIYAVLAVASLVFLYPFYYIISASFSDPASVIENPLLLYPVKFTLTAYKLLLSTSKIWLGYYNSIIYTVCGTALNVTVTLLAAYALSRQELAGRRVVLFFIVITLFFNGGMIPTYLVVKTLGMLDTRWALIVSGAVTTWNLLITRTFLETNIPQELRDAAEVDGAGEFTFFTKIALPLSRPIIAVIALFYGSGHWNAYFNALIYIRQRDLYPLQVFLREMLILDQNTDMMGDVTDERVLVALTLKFAIMVVAIAPLLLVFPFVQRFFVKGVLIGALKE</sequence>
<feature type="transmembrane region" description="Helical" evidence="7">
    <location>
        <begin position="196"/>
        <end position="219"/>
    </location>
</feature>
<feature type="transmembrane region" description="Helical" evidence="7">
    <location>
        <begin position="110"/>
        <end position="130"/>
    </location>
</feature>
<keyword evidence="4 7" id="KW-0812">Transmembrane</keyword>
<dbReference type="RefSeq" id="WP_131015821.1">
    <property type="nucleotide sequence ID" value="NZ_SIRE01000017.1"/>
</dbReference>
<evidence type="ECO:0000259" key="8">
    <source>
        <dbReference type="PROSITE" id="PS50928"/>
    </source>
</evidence>
<gene>
    <name evidence="9" type="ORF">EYB31_23275</name>
</gene>
<dbReference type="PANTHER" id="PTHR43744">
    <property type="entry name" value="ABC TRANSPORTER PERMEASE PROTEIN MG189-RELATED-RELATED"/>
    <property type="match status" value="1"/>
</dbReference>
<comment type="subcellular location">
    <subcellularLocation>
        <location evidence="1 7">Cell membrane</location>
        <topology evidence="1 7">Multi-pass membrane protein</topology>
    </subcellularLocation>
</comment>
<feature type="transmembrane region" description="Helical" evidence="7">
    <location>
        <begin position="252"/>
        <end position="277"/>
    </location>
</feature>
<keyword evidence="3" id="KW-1003">Cell membrane</keyword>
<protein>
    <submittedName>
        <fullName evidence="9">Carbohydrate ABC transporter permease</fullName>
    </submittedName>
</protein>
<dbReference type="EMBL" id="SIRE01000017">
    <property type="protein sequence ID" value="TBL75333.1"/>
    <property type="molecule type" value="Genomic_DNA"/>
</dbReference>
<dbReference type="CDD" id="cd06261">
    <property type="entry name" value="TM_PBP2"/>
    <property type="match status" value="1"/>
</dbReference>
<evidence type="ECO:0000313" key="10">
    <source>
        <dbReference type="Proteomes" id="UP000293142"/>
    </source>
</evidence>
<dbReference type="PROSITE" id="PS50928">
    <property type="entry name" value="ABC_TM1"/>
    <property type="match status" value="1"/>
</dbReference>
<feature type="domain" description="ABC transmembrane type-1" evidence="8">
    <location>
        <begin position="75"/>
        <end position="271"/>
    </location>
</feature>
<dbReference type="InterPro" id="IPR000515">
    <property type="entry name" value="MetI-like"/>
</dbReference>
<dbReference type="GO" id="GO:0005886">
    <property type="term" value="C:plasma membrane"/>
    <property type="evidence" value="ECO:0007669"/>
    <property type="project" value="UniProtKB-SubCell"/>
</dbReference>